<accession>C6CBV1</accession>
<dbReference type="AlphaFoldDB" id="C6CBV1"/>
<dbReference type="EMBL" id="CP001654">
    <property type="protein sequence ID" value="ACS86711.1"/>
    <property type="molecule type" value="Genomic_DNA"/>
</dbReference>
<dbReference type="KEGG" id="dda:Dd703_2936"/>
<name>C6CBV1_MUSP7</name>
<organism evidence="2 3">
    <name type="scientific">Musicola paradisiaca (strain Ech703)</name>
    <name type="common">Dickeya paradisiaca</name>
    <name type="synonym">Dickeya dadantii</name>
    <dbReference type="NCBI Taxonomy" id="579405"/>
    <lineage>
        <taxon>Bacteria</taxon>
        <taxon>Pseudomonadati</taxon>
        <taxon>Pseudomonadota</taxon>
        <taxon>Gammaproteobacteria</taxon>
        <taxon>Enterobacterales</taxon>
        <taxon>Pectobacteriaceae</taxon>
        <taxon>Musicola</taxon>
    </lineage>
</organism>
<proteinExistence type="predicted"/>
<gene>
    <name evidence="2" type="ordered locus">Dd703_2936</name>
</gene>
<evidence type="ECO:0000313" key="2">
    <source>
        <dbReference type="EMBL" id="ACS86711.1"/>
    </source>
</evidence>
<keyword evidence="3" id="KW-1185">Reference proteome</keyword>
<protein>
    <submittedName>
        <fullName evidence="2">Lipoprotein</fullName>
    </submittedName>
</protein>
<dbReference type="eggNOG" id="ENOG50312WH">
    <property type="taxonomic scope" value="Bacteria"/>
</dbReference>
<dbReference type="InterPro" id="IPR018530">
    <property type="entry name" value="SiaC"/>
</dbReference>
<feature type="domain" description="SiaC family regulatory phosphoprotein" evidence="1">
    <location>
        <begin position="12"/>
        <end position="134"/>
    </location>
</feature>
<keyword evidence="2" id="KW-0449">Lipoprotein</keyword>
<dbReference type="Pfam" id="PF09345">
    <property type="entry name" value="SiaC"/>
    <property type="match status" value="1"/>
</dbReference>
<dbReference type="RefSeq" id="WP_015854614.1">
    <property type="nucleotide sequence ID" value="NC_012880.1"/>
</dbReference>
<dbReference type="Proteomes" id="UP000002734">
    <property type="component" value="Chromosome"/>
</dbReference>
<sequence>MTETITTENLHIAGTPSTPTVDFHFDTHHLSLAGESYPENAAAFYGPLIARVQAYLAAKINDTDWQNACTECHVALAYFNSSSTKMLFGLFNVLNQAAENGQPVALHWHYDRDDDIAEEFGQELRIDFPALAFYSHILE</sequence>
<evidence type="ECO:0000259" key="1">
    <source>
        <dbReference type="Pfam" id="PF09345"/>
    </source>
</evidence>
<dbReference type="HOGENOM" id="CLU_129198_0_0_6"/>
<evidence type="ECO:0000313" key="3">
    <source>
        <dbReference type="Proteomes" id="UP000002734"/>
    </source>
</evidence>
<reference evidence="2" key="1">
    <citation type="submission" date="2009-06" db="EMBL/GenBank/DDBJ databases">
        <title>Complete sequence of Dickeya dadantii Ech703.</title>
        <authorList>
            <consortium name="US DOE Joint Genome Institute"/>
            <person name="Lucas S."/>
            <person name="Copeland A."/>
            <person name="Lapidus A."/>
            <person name="Glavina del Rio T."/>
            <person name="Dalin E."/>
            <person name="Tice H."/>
            <person name="Bruce D."/>
            <person name="Goodwin L."/>
            <person name="Pitluck S."/>
            <person name="Chertkov O."/>
            <person name="Brettin T."/>
            <person name="Detter J.C."/>
            <person name="Han C."/>
            <person name="Larimer F."/>
            <person name="Land M."/>
            <person name="Hauser L."/>
            <person name="Kyrpides N."/>
            <person name="Mikhailova N."/>
            <person name="Balakrishnan V."/>
            <person name="Glasner J."/>
            <person name="Perna N.T."/>
        </authorList>
    </citation>
    <scope>NUCLEOTIDE SEQUENCE [LARGE SCALE GENOMIC DNA]</scope>
    <source>
        <strain evidence="2">Ech703</strain>
    </source>
</reference>
<dbReference type="STRING" id="579405.Dd703_2936"/>